<evidence type="ECO:0000256" key="3">
    <source>
        <dbReference type="ARBA" id="ARBA00022723"/>
    </source>
</evidence>
<dbReference type="Pfam" id="PF04055">
    <property type="entry name" value="Radical_SAM"/>
    <property type="match status" value="1"/>
</dbReference>
<dbReference type="Gene3D" id="3.20.20.70">
    <property type="entry name" value="Aldolase class I"/>
    <property type="match status" value="1"/>
</dbReference>
<feature type="domain" description="Radical SAM core" evidence="8">
    <location>
        <begin position="17"/>
        <end position="226"/>
    </location>
</feature>
<evidence type="ECO:0000313" key="9">
    <source>
        <dbReference type="EMBL" id="DAD74538.1"/>
    </source>
</evidence>
<dbReference type="SFLD" id="SFLDS00029">
    <property type="entry name" value="Radical_SAM"/>
    <property type="match status" value="1"/>
</dbReference>
<evidence type="ECO:0000256" key="6">
    <source>
        <dbReference type="ARBA" id="ARBA00023014"/>
    </source>
</evidence>
<sequence length="226" mass="25629">MLKVDEIFLSIQGESTLAGLPTVFVRLYGCPLNCIYCDQPQQEENAREMSIPDIIHAIQRVTKGKTFKTICITGGEPLAQKETINLAEVLISTFFKTVCIETNGVSKLPNNGRSWYNTYKFIMDIKCPSSGVRIKDLRKITLDNMKNLQMGDEVKCVIGGKEDFDYALSIINEANRGDLTYLFSPMFYSDNKICKTSELLPEWLLKIPDKFDARLQIQMHKIVGVK</sequence>
<keyword evidence="2" id="KW-0949">S-adenosyl-L-methionine</keyword>
<name>A0A8S5LX90_9CAUD</name>
<dbReference type="GO" id="GO:0051539">
    <property type="term" value="F:4 iron, 4 sulfur cluster binding"/>
    <property type="evidence" value="ECO:0007669"/>
    <property type="project" value="UniProtKB-KW"/>
</dbReference>
<protein>
    <submittedName>
        <fullName evidence="9">Putative 7-cyano-7-deazaguanosine (PreQ0) biosynthesis protein QueE, gammaproteobacterial</fullName>
    </submittedName>
</protein>
<keyword evidence="4" id="KW-0460">Magnesium</keyword>
<dbReference type="SUPFAM" id="SSF102114">
    <property type="entry name" value="Radical SAM enzymes"/>
    <property type="match status" value="1"/>
</dbReference>
<evidence type="ECO:0000256" key="2">
    <source>
        <dbReference type="ARBA" id="ARBA00022691"/>
    </source>
</evidence>
<keyword evidence="5" id="KW-0408">Iron</keyword>
<reference evidence="9" key="1">
    <citation type="journal article" date="2021" name="Proc. Natl. Acad. Sci. U.S.A.">
        <title>A Catalog of Tens of Thousands of Viruses from Human Metagenomes Reveals Hidden Associations with Chronic Diseases.</title>
        <authorList>
            <person name="Tisza M.J."/>
            <person name="Buck C.B."/>
        </authorList>
    </citation>
    <scope>NUCLEOTIDE SEQUENCE</scope>
    <source>
        <strain evidence="9">CtZgq1</strain>
    </source>
</reference>
<dbReference type="InterPro" id="IPR024924">
    <property type="entry name" value="7-CO-7-deazaguanine_synth-like"/>
</dbReference>
<dbReference type="PANTHER" id="PTHR42836">
    <property type="entry name" value="7-CARBOXY-7-DEAZAGUANINE SYNTHASE"/>
    <property type="match status" value="1"/>
</dbReference>
<dbReference type="InterPro" id="IPR007197">
    <property type="entry name" value="rSAM"/>
</dbReference>
<organism evidence="9">
    <name type="scientific">Myoviridae sp. ctZgq1</name>
    <dbReference type="NCBI Taxonomy" id="2826666"/>
    <lineage>
        <taxon>Viruses</taxon>
        <taxon>Duplodnaviria</taxon>
        <taxon>Heunggongvirae</taxon>
        <taxon>Uroviricota</taxon>
        <taxon>Caudoviricetes</taxon>
    </lineage>
</organism>
<dbReference type="PROSITE" id="PS51918">
    <property type="entry name" value="RADICAL_SAM"/>
    <property type="match status" value="1"/>
</dbReference>
<evidence type="ECO:0000256" key="4">
    <source>
        <dbReference type="ARBA" id="ARBA00022842"/>
    </source>
</evidence>
<dbReference type="EMBL" id="BK014762">
    <property type="protein sequence ID" value="DAD74538.1"/>
    <property type="molecule type" value="Genomic_DNA"/>
</dbReference>
<keyword evidence="6" id="KW-0411">Iron-sulfur</keyword>
<dbReference type="CDD" id="cd01335">
    <property type="entry name" value="Radical_SAM"/>
    <property type="match status" value="1"/>
</dbReference>
<dbReference type="PANTHER" id="PTHR42836:SF1">
    <property type="entry name" value="7-CARBOXY-7-DEAZAGUANINE SYNTHASE"/>
    <property type="match status" value="1"/>
</dbReference>
<dbReference type="GO" id="GO:0016829">
    <property type="term" value="F:lyase activity"/>
    <property type="evidence" value="ECO:0007669"/>
    <property type="project" value="UniProtKB-KW"/>
</dbReference>
<evidence type="ECO:0000256" key="5">
    <source>
        <dbReference type="ARBA" id="ARBA00023004"/>
    </source>
</evidence>
<keyword evidence="3" id="KW-0479">Metal-binding</keyword>
<dbReference type="InterPro" id="IPR058240">
    <property type="entry name" value="rSAM_sf"/>
</dbReference>
<keyword evidence="1" id="KW-0004">4Fe-4S</keyword>
<accession>A0A8S5LX90</accession>
<evidence type="ECO:0000256" key="7">
    <source>
        <dbReference type="ARBA" id="ARBA00023239"/>
    </source>
</evidence>
<dbReference type="HAMAP" id="MF_00917">
    <property type="entry name" value="QueE"/>
    <property type="match status" value="1"/>
</dbReference>
<dbReference type="InterPro" id="IPR013785">
    <property type="entry name" value="Aldolase_TIM"/>
</dbReference>
<dbReference type="GO" id="GO:0046872">
    <property type="term" value="F:metal ion binding"/>
    <property type="evidence" value="ECO:0007669"/>
    <property type="project" value="UniProtKB-KW"/>
</dbReference>
<evidence type="ECO:0000259" key="8">
    <source>
        <dbReference type="PROSITE" id="PS51918"/>
    </source>
</evidence>
<evidence type="ECO:0000256" key="1">
    <source>
        <dbReference type="ARBA" id="ARBA00022485"/>
    </source>
</evidence>
<keyword evidence="7" id="KW-0456">Lyase</keyword>
<dbReference type="PIRSF" id="PIRSF000370">
    <property type="entry name" value="QueE"/>
    <property type="match status" value="1"/>
</dbReference>
<proteinExistence type="inferred from homology"/>